<dbReference type="InterPro" id="IPR001123">
    <property type="entry name" value="LeuE-type"/>
</dbReference>
<evidence type="ECO:0000256" key="4">
    <source>
        <dbReference type="ARBA" id="ARBA00022989"/>
    </source>
</evidence>
<dbReference type="RefSeq" id="WP_007200623.1">
    <property type="nucleotide sequence ID" value="NZ_AKKV01000019.1"/>
</dbReference>
<keyword evidence="2" id="KW-1003">Cell membrane</keyword>
<name>I8J5N3_9BACL</name>
<dbReference type="PANTHER" id="PTHR30086">
    <property type="entry name" value="ARGININE EXPORTER PROTEIN ARGO"/>
    <property type="match status" value="1"/>
</dbReference>
<feature type="transmembrane region" description="Helical" evidence="6">
    <location>
        <begin position="146"/>
        <end position="170"/>
    </location>
</feature>
<proteinExistence type="predicted"/>
<feature type="transmembrane region" description="Helical" evidence="6">
    <location>
        <begin position="66"/>
        <end position="87"/>
    </location>
</feature>
<comment type="subcellular location">
    <subcellularLocation>
        <location evidence="1">Cell membrane</location>
        <topology evidence="1">Multi-pass membrane protein</topology>
    </subcellularLocation>
</comment>
<keyword evidence="8" id="KW-1185">Reference proteome</keyword>
<gene>
    <name evidence="7" type="ORF">A374_02619</name>
</gene>
<dbReference type="OrthoDB" id="9784202at2"/>
<evidence type="ECO:0000313" key="7">
    <source>
        <dbReference type="EMBL" id="EIT87111.1"/>
    </source>
</evidence>
<dbReference type="EMBL" id="AKKV01000019">
    <property type="protein sequence ID" value="EIT87111.1"/>
    <property type="molecule type" value="Genomic_DNA"/>
</dbReference>
<feature type="transmembrane region" description="Helical" evidence="6">
    <location>
        <begin position="39"/>
        <end position="59"/>
    </location>
</feature>
<dbReference type="STRING" id="1196324.A374_02619"/>
<dbReference type="Proteomes" id="UP000004080">
    <property type="component" value="Unassembled WGS sequence"/>
</dbReference>
<evidence type="ECO:0000256" key="3">
    <source>
        <dbReference type="ARBA" id="ARBA00022692"/>
    </source>
</evidence>
<sequence length="211" mass="23941">MTSFFLLGLALAVSPGPDFFLMSKHTLTLGTRYGYMTLLGNRTGFLLHLALSILGLSALIRESFILFLLVSLGGACYLLQLGCRSLYTLFFRKRYYSFDGQRETLSFKTAYTRGLWSNLLNPKVSLFFISIFPSFMTPLQLAEDPLLLPAVFLIGNSIWYVTILPILGLAALRQVVQRIQHWVEFSFAFVFIGYGIKMLITNSLSIFHLFF</sequence>
<evidence type="ECO:0000256" key="5">
    <source>
        <dbReference type="ARBA" id="ARBA00023136"/>
    </source>
</evidence>
<dbReference type="eggNOG" id="COG1280">
    <property type="taxonomic scope" value="Bacteria"/>
</dbReference>
<feature type="transmembrane region" description="Helical" evidence="6">
    <location>
        <begin position="182"/>
        <end position="210"/>
    </location>
</feature>
<organism evidence="7 8">
    <name type="scientific">Fictibacillus macauensis ZFHKF-1</name>
    <dbReference type="NCBI Taxonomy" id="1196324"/>
    <lineage>
        <taxon>Bacteria</taxon>
        <taxon>Bacillati</taxon>
        <taxon>Bacillota</taxon>
        <taxon>Bacilli</taxon>
        <taxon>Bacillales</taxon>
        <taxon>Fictibacillaceae</taxon>
        <taxon>Fictibacillus</taxon>
    </lineage>
</organism>
<evidence type="ECO:0000256" key="2">
    <source>
        <dbReference type="ARBA" id="ARBA00022475"/>
    </source>
</evidence>
<accession>I8J5N3</accession>
<evidence type="ECO:0000256" key="6">
    <source>
        <dbReference type="SAM" id="Phobius"/>
    </source>
</evidence>
<dbReference type="AlphaFoldDB" id="I8J5N3"/>
<evidence type="ECO:0000256" key="1">
    <source>
        <dbReference type="ARBA" id="ARBA00004651"/>
    </source>
</evidence>
<protein>
    <submittedName>
        <fullName evidence="7">Lysine exporter protein LysE/YggA</fullName>
    </submittedName>
</protein>
<dbReference type="GO" id="GO:0015171">
    <property type="term" value="F:amino acid transmembrane transporter activity"/>
    <property type="evidence" value="ECO:0007669"/>
    <property type="project" value="TreeGrafter"/>
</dbReference>
<keyword evidence="5 6" id="KW-0472">Membrane</keyword>
<keyword evidence="4 6" id="KW-1133">Transmembrane helix</keyword>
<keyword evidence="3 6" id="KW-0812">Transmembrane</keyword>
<comment type="caution">
    <text evidence="7">The sequence shown here is derived from an EMBL/GenBank/DDBJ whole genome shotgun (WGS) entry which is preliminary data.</text>
</comment>
<reference evidence="7 8" key="1">
    <citation type="journal article" date="2012" name="J. Bacteriol.">
        <title>Genome of Bacillus macauensis ZFHKF-1, a Long-Chain-Forming Bacterium.</title>
        <authorList>
            <person name="Cai L."/>
            <person name="Zhang T."/>
        </authorList>
    </citation>
    <scope>NUCLEOTIDE SEQUENCE [LARGE SCALE GENOMIC DNA]</scope>
    <source>
        <strain evidence="7 8">ZFHKF-1</strain>
    </source>
</reference>
<dbReference type="PANTHER" id="PTHR30086:SF20">
    <property type="entry name" value="ARGININE EXPORTER PROTEIN ARGO-RELATED"/>
    <property type="match status" value="1"/>
</dbReference>
<dbReference type="GO" id="GO:0005886">
    <property type="term" value="C:plasma membrane"/>
    <property type="evidence" value="ECO:0007669"/>
    <property type="project" value="UniProtKB-SubCell"/>
</dbReference>
<dbReference type="PATRIC" id="fig|1196324.3.peg.529"/>
<dbReference type="Pfam" id="PF01810">
    <property type="entry name" value="LysE"/>
    <property type="match status" value="1"/>
</dbReference>
<evidence type="ECO:0000313" key="8">
    <source>
        <dbReference type="Proteomes" id="UP000004080"/>
    </source>
</evidence>